<evidence type="ECO:0000313" key="2">
    <source>
        <dbReference type="Proteomes" id="UP000245368"/>
    </source>
</evidence>
<evidence type="ECO:0008006" key="3">
    <source>
        <dbReference type="Google" id="ProtNLM"/>
    </source>
</evidence>
<sequence>MTLPAPDALAERYIRLAHALDAHLPGFIDGYGGPADFADRTVQNPAQLRGEAQNLLLLAEQEPDAARRTFLTAQLRAMHTLTRMLGGEALPYSEEVRGLYDISPQRADLTQLDEALRELDAALPGRGELSEREEALRARVTVPPHDLLRVAEPILAELRRRTASAYGLPNGENFSIGLVTGKPWGGYNWPLGNLQSRIDINTDLPVPLTGLPDLLAHEGYPGHHTEHASKEAQLVRGRGWYEHSIQLINAPECVISEGIAVNALDAVMAPDEVAGWLSGDLARVAGVESEAVQAALRLARLKEAFKGVSGHAALMLHEEGAPAAEVLDFFRHYASATPERAQKSLDFISQPNFRAYIYTYSVGGQLVKDALERGAVTFGELLSAPMTPGELRADR</sequence>
<dbReference type="OrthoDB" id="140419at2"/>
<gene>
    <name evidence="1" type="ORF">DKM44_04280</name>
</gene>
<keyword evidence="2" id="KW-1185">Reference proteome</keyword>
<protein>
    <recommendedName>
        <fullName evidence="3">DUF885 domain-containing protein</fullName>
    </recommendedName>
</protein>
<dbReference type="RefSeq" id="WP_109828193.1">
    <property type="nucleotide sequence ID" value="NZ_CP029494.1"/>
</dbReference>
<name>A0A2Z3JNY2_9DEIO</name>
<dbReference type="EMBL" id="CP029494">
    <property type="protein sequence ID" value="AWN24469.1"/>
    <property type="molecule type" value="Genomic_DNA"/>
</dbReference>
<proteinExistence type="predicted"/>
<organism evidence="1 2">
    <name type="scientific">Deinococcus irradiatisoli</name>
    <dbReference type="NCBI Taxonomy" id="2202254"/>
    <lineage>
        <taxon>Bacteria</taxon>
        <taxon>Thermotogati</taxon>
        <taxon>Deinococcota</taxon>
        <taxon>Deinococci</taxon>
        <taxon>Deinococcales</taxon>
        <taxon>Deinococcaceae</taxon>
        <taxon>Deinococcus</taxon>
    </lineage>
</organism>
<dbReference type="AlphaFoldDB" id="A0A2Z3JNY2"/>
<dbReference type="KEGG" id="dez:DKM44_04280"/>
<accession>A0A2Z3JNY2</accession>
<evidence type="ECO:0000313" key="1">
    <source>
        <dbReference type="EMBL" id="AWN24469.1"/>
    </source>
</evidence>
<dbReference type="Proteomes" id="UP000245368">
    <property type="component" value="Chromosome"/>
</dbReference>
<reference evidence="1 2" key="1">
    <citation type="submission" date="2018-05" db="EMBL/GenBank/DDBJ databases">
        <title>Complete Genome Sequence of Deinococcus sp. strain 17bor-2.</title>
        <authorList>
            <person name="Srinivasan S."/>
        </authorList>
    </citation>
    <scope>NUCLEOTIDE SEQUENCE [LARGE SCALE GENOMIC DNA]</scope>
    <source>
        <strain evidence="1 2">17bor-2</strain>
    </source>
</reference>